<dbReference type="CDD" id="cd17034">
    <property type="entry name" value="T3SC_IA_ShcO1-like"/>
    <property type="match status" value="1"/>
</dbReference>
<dbReference type="InterPro" id="IPR010261">
    <property type="entry name" value="Tir_chaperone"/>
</dbReference>
<dbReference type="GO" id="GO:0030254">
    <property type="term" value="P:protein secretion by the type III secretion system"/>
    <property type="evidence" value="ECO:0007669"/>
    <property type="project" value="InterPro"/>
</dbReference>
<dbReference type="EMBL" id="JAFREP010000034">
    <property type="protein sequence ID" value="MBO1322322.1"/>
    <property type="molecule type" value="Genomic_DNA"/>
</dbReference>
<keyword evidence="2" id="KW-1185">Reference proteome</keyword>
<dbReference type="RefSeq" id="WP_207862295.1">
    <property type="nucleotide sequence ID" value="NZ_JAFREP010000034.1"/>
</dbReference>
<proteinExistence type="predicted"/>
<dbReference type="SUPFAM" id="SSF69635">
    <property type="entry name" value="Type III secretory system chaperone-like"/>
    <property type="match status" value="1"/>
</dbReference>
<gene>
    <name evidence="1" type="ORF">J3U88_27870</name>
</gene>
<accession>A0A8J7U624</accession>
<comment type="caution">
    <text evidence="1">The sequence shown here is derived from an EMBL/GenBank/DDBJ whole genome shotgun (WGS) entry which is preliminary data.</text>
</comment>
<dbReference type="Pfam" id="PF05932">
    <property type="entry name" value="CesT"/>
    <property type="match status" value="1"/>
</dbReference>
<name>A0A8J7U624_9BACT</name>
<protein>
    <submittedName>
        <fullName evidence="1">CesT family type III secretion system chaperone</fullName>
    </submittedName>
</protein>
<reference evidence="1" key="1">
    <citation type="submission" date="2021-03" db="EMBL/GenBank/DDBJ databases">
        <authorList>
            <person name="Wang G."/>
        </authorList>
    </citation>
    <scope>NUCLEOTIDE SEQUENCE</scope>
    <source>
        <strain evidence="1">KCTC 12899</strain>
    </source>
</reference>
<evidence type="ECO:0000313" key="1">
    <source>
        <dbReference type="EMBL" id="MBO1322322.1"/>
    </source>
</evidence>
<dbReference type="Proteomes" id="UP000664417">
    <property type="component" value="Unassembled WGS sequence"/>
</dbReference>
<dbReference type="Gene3D" id="3.30.1460.10">
    <property type="match status" value="1"/>
</dbReference>
<evidence type="ECO:0000313" key="2">
    <source>
        <dbReference type="Proteomes" id="UP000664417"/>
    </source>
</evidence>
<dbReference type="AlphaFoldDB" id="A0A8J7U624"/>
<organism evidence="1 2">
    <name type="scientific">Acanthopleuribacter pedis</name>
    <dbReference type="NCBI Taxonomy" id="442870"/>
    <lineage>
        <taxon>Bacteria</taxon>
        <taxon>Pseudomonadati</taxon>
        <taxon>Acidobacteriota</taxon>
        <taxon>Holophagae</taxon>
        <taxon>Acanthopleuribacterales</taxon>
        <taxon>Acanthopleuribacteraceae</taxon>
        <taxon>Acanthopleuribacter</taxon>
    </lineage>
</organism>
<sequence length="171" mass="18744">MTHAHTQINQWLTQIHPALGLDQNGACVLAAGEGRNLELFVGPQGEEFMLSTTLMDLPANSNGGFYMKVLSMNLFMQETRGATIACDEQAGELVLCHNQAVEGCDLTLFQNILQNFSRTAETVQNQLAEIPIVAEAPAAPASSYMNTYQPPMHNEPVFEDVDPMRHIGKLV</sequence>